<comment type="caution">
    <text evidence="1">The sequence shown here is derived from an EMBL/GenBank/DDBJ whole genome shotgun (WGS) entry which is preliminary data.</text>
</comment>
<sequence length="132" mass="14636">MTPNDKVIITAFIRALARLDKKLPITVSNQLAMISDVANHTQQLEAVVLSDTDLALLYNQECDRLMTDASDRKKGYLPNFDSDDYNTELSNLAEQICHSPDPAKASQDALKPSFGGKLQQFFSKIFNSSPSL</sequence>
<accession>A0ABU5TUF1</accession>
<proteinExistence type="predicted"/>
<dbReference type="RefSeq" id="WP_323272493.1">
    <property type="nucleotide sequence ID" value="NZ_JAYGHT010000011.1"/>
</dbReference>
<gene>
    <name evidence="1" type="ORF">VB854_06110</name>
</gene>
<evidence type="ECO:0000313" key="2">
    <source>
        <dbReference type="Proteomes" id="UP001301728"/>
    </source>
</evidence>
<protein>
    <submittedName>
        <fullName evidence="1">Uncharacterized protein</fullName>
    </submittedName>
</protein>
<evidence type="ECO:0000313" key="1">
    <source>
        <dbReference type="EMBL" id="MEA5518519.1"/>
    </source>
</evidence>
<dbReference type="Proteomes" id="UP001301728">
    <property type="component" value="Unassembled WGS sequence"/>
</dbReference>
<keyword evidence="2" id="KW-1185">Reference proteome</keyword>
<organism evidence="1 2">
    <name type="scientific">Limnoraphis robusta CCNP1315</name>
    <dbReference type="NCBI Taxonomy" id="3110306"/>
    <lineage>
        <taxon>Bacteria</taxon>
        <taxon>Bacillati</taxon>
        <taxon>Cyanobacteriota</taxon>
        <taxon>Cyanophyceae</taxon>
        <taxon>Oscillatoriophycideae</taxon>
        <taxon>Oscillatoriales</taxon>
        <taxon>Sirenicapillariaceae</taxon>
        <taxon>Limnoraphis</taxon>
    </lineage>
</organism>
<dbReference type="EMBL" id="JAYGHT010000011">
    <property type="protein sequence ID" value="MEA5518519.1"/>
    <property type="molecule type" value="Genomic_DNA"/>
</dbReference>
<reference evidence="1 2" key="1">
    <citation type="submission" date="2023-12" db="EMBL/GenBank/DDBJ databases">
        <title>Baltic Sea Cyanobacteria.</title>
        <authorList>
            <person name="Delbaje E."/>
            <person name="Fewer D.P."/>
            <person name="Shishido T.K."/>
        </authorList>
    </citation>
    <scope>NUCLEOTIDE SEQUENCE [LARGE SCALE GENOMIC DNA]</scope>
    <source>
        <strain evidence="1 2">CCNP 1315</strain>
    </source>
</reference>
<name>A0ABU5TUF1_9CYAN</name>